<feature type="binding site" evidence="15">
    <location>
        <position position="214"/>
    </location>
    <ligand>
        <name>pyruvate</name>
        <dbReference type="ChEBI" id="CHEBI:15361"/>
    </ligand>
</feature>
<evidence type="ECO:0000256" key="3">
    <source>
        <dbReference type="ARBA" id="ARBA00007592"/>
    </source>
</evidence>
<dbReference type="Pfam" id="PF00701">
    <property type="entry name" value="DHDPS"/>
    <property type="match status" value="1"/>
</dbReference>
<evidence type="ECO:0000256" key="5">
    <source>
        <dbReference type="ARBA" id="ARBA00022490"/>
    </source>
</evidence>
<keyword evidence="10" id="KW-0704">Schiff base</keyword>
<feature type="active site" description="Schiff-base intermediate with substrate" evidence="14">
    <location>
        <position position="173"/>
    </location>
</feature>
<dbReference type="PROSITE" id="PS00665">
    <property type="entry name" value="DHDPS_1"/>
    <property type="match status" value="1"/>
</dbReference>
<protein>
    <recommendedName>
        <fullName evidence="4 12">4-hydroxy-tetrahydrodipicolinate synthase</fullName>
        <ecNumber evidence="4 12">4.3.3.7</ecNumber>
    </recommendedName>
</protein>
<sequence>MNPEISYSLANVTLPKFPLWTALVTPFAECGAIDFASLSRIARQQAATGNGLLLLGSTGEALSLSPEQQFGIVNYVVELNLNVPIMVGVGGFQLLQQLDWIERCNQLNIDAFLLGAPLYAKPGPVGQEQWFSALLNASDKPCMLYNVPSRSGVTLAVEALTKLQHHPKCWALKEASGNLSQFEQYRRACPNLVMYSGEDALMPELAVHGAQGLVSVAANAWPQATKLYVQQCLTHADVDRSLWQSAVATLFSVANPIPVKVLMHENGDIDSPALQLPLTHFELTDTQAIIAANDAIEAWYREQTSAPVTTATRRQAQSA</sequence>
<dbReference type="InterPro" id="IPR020624">
    <property type="entry name" value="Schiff_base-form_aldolases_CS"/>
</dbReference>
<evidence type="ECO:0000256" key="13">
    <source>
        <dbReference type="PIRNR" id="PIRNR001365"/>
    </source>
</evidence>
<evidence type="ECO:0000256" key="1">
    <source>
        <dbReference type="ARBA" id="ARBA00003294"/>
    </source>
</evidence>
<dbReference type="UniPathway" id="UPA00034">
    <property type="reaction ID" value="UER00017"/>
</dbReference>
<evidence type="ECO:0000256" key="10">
    <source>
        <dbReference type="ARBA" id="ARBA00023270"/>
    </source>
</evidence>
<evidence type="ECO:0000256" key="7">
    <source>
        <dbReference type="ARBA" id="ARBA00022915"/>
    </source>
</evidence>
<comment type="catalytic activity">
    <reaction evidence="11">
        <text>L-aspartate 4-semialdehyde + pyruvate = (2S,4S)-4-hydroxy-2,3,4,5-tetrahydrodipicolinate + H2O + H(+)</text>
        <dbReference type="Rhea" id="RHEA:34171"/>
        <dbReference type="ChEBI" id="CHEBI:15361"/>
        <dbReference type="ChEBI" id="CHEBI:15377"/>
        <dbReference type="ChEBI" id="CHEBI:15378"/>
        <dbReference type="ChEBI" id="CHEBI:67139"/>
        <dbReference type="ChEBI" id="CHEBI:537519"/>
        <dbReference type="EC" id="4.3.3.7"/>
    </reaction>
</comment>
<gene>
    <name evidence="16" type="ORF">DXX93_02620</name>
</gene>
<reference evidence="16 17" key="1">
    <citation type="submission" date="2018-08" db="EMBL/GenBank/DDBJ databases">
        <title>Thalassotalea euphylliae genome.</title>
        <authorList>
            <person name="Summers S."/>
            <person name="Rice S.A."/>
            <person name="Freckelton M.L."/>
            <person name="Nedved B.T."/>
            <person name="Hadfield M.G."/>
        </authorList>
    </citation>
    <scope>NUCLEOTIDE SEQUENCE [LARGE SCALE GENOMIC DNA]</scope>
    <source>
        <strain evidence="16 17">H1</strain>
    </source>
</reference>
<evidence type="ECO:0000256" key="8">
    <source>
        <dbReference type="ARBA" id="ARBA00023154"/>
    </source>
</evidence>
<dbReference type="PANTHER" id="PTHR12128">
    <property type="entry name" value="DIHYDRODIPICOLINATE SYNTHASE"/>
    <property type="match status" value="1"/>
</dbReference>
<comment type="pathway">
    <text evidence="2">Amino-acid biosynthesis; L-lysine biosynthesis via DAP pathway; (S)-tetrahydrodipicolinate from L-aspartate: step 3/4.</text>
</comment>
<dbReference type="Gene3D" id="3.20.20.70">
    <property type="entry name" value="Aldolase class I"/>
    <property type="match status" value="1"/>
</dbReference>
<comment type="caution">
    <text evidence="16">The sequence shown here is derived from an EMBL/GenBank/DDBJ whole genome shotgun (WGS) entry which is preliminary data.</text>
</comment>
<dbReference type="EMBL" id="QUOU01000001">
    <property type="protein sequence ID" value="REL25549.1"/>
    <property type="molecule type" value="Genomic_DNA"/>
</dbReference>
<keyword evidence="8" id="KW-0457">Lysine biosynthesis</keyword>
<dbReference type="GO" id="GO:0019877">
    <property type="term" value="P:diaminopimelate biosynthetic process"/>
    <property type="evidence" value="ECO:0007669"/>
    <property type="project" value="UniProtKB-KW"/>
</dbReference>
<dbReference type="GO" id="GO:0009089">
    <property type="term" value="P:lysine biosynthetic process via diaminopimelate"/>
    <property type="evidence" value="ECO:0007669"/>
    <property type="project" value="UniProtKB-UniRule"/>
</dbReference>
<dbReference type="EC" id="4.3.3.7" evidence="4 12"/>
<organism evidence="16 17">
    <name type="scientific">Thalassotalea euphylliae</name>
    <dbReference type="NCBI Taxonomy" id="1655234"/>
    <lineage>
        <taxon>Bacteria</taxon>
        <taxon>Pseudomonadati</taxon>
        <taxon>Pseudomonadota</taxon>
        <taxon>Gammaproteobacteria</taxon>
        <taxon>Alteromonadales</taxon>
        <taxon>Colwelliaceae</taxon>
        <taxon>Thalassotalea</taxon>
    </lineage>
</organism>
<dbReference type="Proteomes" id="UP000256478">
    <property type="component" value="Unassembled WGS sequence"/>
</dbReference>
<feature type="binding site" evidence="15">
    <location>
        <position position="58"/>
    </location>
    <ligand>
        <name>pyruvate</name>
        <dbReference type="ChEBI" id="CHEBI:15361"/>
    </ligand>
</feature>
<dbReference type="InterPro" id="IPR002220">
    <property type="entry name" value="DapA-like"/>
</dbReference>
<evidence type="ECO:0000256" key="6">
    <source>
        <dbReference type="ARBA" id="ARBA00022605"/>
    </source>
</evidence>
<evidence type="ECO:0000256" key="14">
    <source>
        <dbReference type="PIRSR" id="PIRSR001365-1"/>
    </source>
</evidence>
<accession>A0A3E0TLW1</accession>
<dbReference type="GO" id="GO:0005829">
    <property type="term" value="C:cytosol"/>
    <property type="evidence" value="ECO:0007669"/>
    <property type="project" value="TreeGrafter"/>
</dbReference>
<dbReference type="PIRSF" id="PIRSF001365">
    <property type="entry name" value="DHDPS"/>
    <property type="match status" value="1"/>
</dbReference>
<dbReference type="OrthoDB" id="9782828at2"/>
<feature type="active site" description="Proton donor/acceptor" evidence="14">
    <location>
        <position position="145"/>
    </location>
</feature>
<dbReference type="InterPro" id="IPR005263">
    <property type="entry name" value="DapA"/>
</dbReference>
<evidence type="ECO:0000313" key="17">
    <source>
        <dbReference type="Proteomes" id="UP000256478"/>
    </source>
</evidence>
<evidence type="ECO:0000256" key="11">
    <source>
        <dbReference type="ARBA" id="ARBA00047836"/>
    </source>
</evidence>
<name>A0A3E0TLW1_9GAMM</name>
<dbReference type="SUPFAM" id="SSF51569">
    <property type="entry name" value="Aldolase"/>
    <property type="match status" value="1"/>
</dbReference>
<dbReference type="GO" id="GO:0008840">
    <property type="term" value="F:4-hydroxy-tetrahydrodipicolinate synthase activity"/>
    <property type="evidence" value="ECO:0007669"/>
    <property type="project" value="UniProtKB-UniRule"/>
</dbReference>
<keyword evidence="7" id="KW-0220">Diaminopimelate biosynthesis</keyword>
<dbReference type="NCBIfam" id="TIGR00674">
    <property type="entry name" value="dapA"/>
    <property type="match status" value="1"/>
</dbReference>
<dbReference type="PROSITE" id="PS00666">
    <property type="entry name" value="DHDPS_2"/>
    <property type="match status" value="1"/>
</dbReference>
<dbReference type="AlphaFoldDB" id="A0A3E0TLW1"/>
<comment type="function">
    <text evidence="1">Catalyzes the condensation of (S)-aspartate-beta-semialdehyde [(S)-ASA] and pyruvate to 4-hydroxy-tetrahydrodipicolinate (HTPA).</text>
</comment>
<evidence type="ECO:0000256" key="12">
    <source>
        <dbReference type="NCBIfam" id="TIGR00674"/>
    </source>
</evidence>
<keyword evidence="6" id="KW-0028">Amino-acid biosynthesis</keyword>
<evidence type="ECO:0000256" key="2">
    <source>
        <dbReference type="ARBA" id="ARBA00005120"/>
    </source>
</evidence>
<evidence type="ECO:0000256" key="4">
    <source>
        <dbReference type="ARBA" id="ARBA00012086"/>
    </source>
</evidence>
<dbReference type="SMART" id="SM01130">
    <property type="entry name" value="DHDPS"/>
    <property type="match status" value="1"/>
</dbReference>
<evidence type="ECO:0000313" key="16">
    <source>
        <dbReference type="EMBL" id="REL25549.1"/>
    </source>
</evidence>
<dbReference type="InterPro" id="IPR020625">
    <property type="entry name" value="Schiff_base-form_aldolases_AS"/>
</dbReference>
<dbReference type="PRINTS" id="PR00146">
    <property type="entry name" value="DHPICSNTHASE"/>
</dbReference>
<proteinExistence type="inferred from homology"/>
<dbReference type="PANTHER" id="PTHR12128:SF66">
    <property type="entry name" value="4-HYDROXY-2-OXOGLUTARATE ALDOLASE, MITOCHONDRIAL"/>
    <property type="match status" value="1"/>
</dbReference>
<evidence type="ECO:0000256" key="9">
    <source>
        <dbReference type="ARBA" id="ARBA00023239"/>
    </source>
</evidence>
<comment type="similarity">
    <text evidence="3 13">Belongs to the DapA family.</text>
</comment>
<keyword evidence="5" id="KW-0963">Cytoplasm</keyword>
<keyword evidence="9 13" id="KW-0456">Lyase</keyword>
<evidence type="ECO:0000256" key="15">
    <source>
        <dbReference type="PIRSR" id="PIRSR001365-2"/>
    </source>
</evidence>
<dbReference type="InterPro" id="IPR013785">
    <property type="entry name" value="Aldolase_TIM"/>
</dbReference>